<feature type="compositionally biased region" description="Low complexity" evidence="2">
    <location>
        <begin position="667"/>
        <end position="681"/>
    </location>
</feature>
<sequence length="1306" mass="143974">MALSTSPRKVIPLATGDEARYRQESVGPGLSTKRVFFCGVVVEGSESGKRLPEEIQELVLSLGDLLETNSNASILSSEGDGQVNDSNGMSRKRALTDSSALSAVISELVSTEKSYVRRLQILKNDYADPLRNFAKSKSTAILPAYEAKTLFGNIDNLLPVNEAFLTDLEKMMAPNGPKTVGGVGDVALRHFKQLRGFEQYKQYYVKREDAQIIFEREVSRRSSPFAAYIDRIKYQSADTKNRVGLRELLMDPVQRIPRYTLMFRIMVKHMSPSDPQRAKLIEADEIASKIALAETDEQTKRASIFYCLSSNIHEFPPDLFSNSRRFIDCIDVEDVISDAPGSSSVSVANSSAVSLHCSLILFDDKLLIVKRPGNGEKGCRVLAGLDDLDKVTKASGMGNGRRKNAMTCKGVVDITEVAVADVGGADFHLYLESPPQDQSGRWSNRPLRCLSVVHPPSSVNFEPSSTENDKIRFLENLWNAQAKYRAKAGQSVVLRSDEVEVDSKSSKSTMARTYYNVYQRKAFLQELKKASLRLLSTKIVVHIDALGSADKLPFGIGGPPFAVIRLQPLAGGVCRYKVTSSDPSDQGEEDIVQTARVPNRIVLTIHQYGLFEFRSGRNSRPSTPTARSKASIFGLDAISRNLFNSRPASSVGDFLAGSINSHRRSKSATSRSSTYTHTTTTGDDSIGRFSQRSTTTLATSVDEDSFLSRSSPKRSIKRGMSPASSVERGSSRSLSRASSSRSTSREGDSDYSDLEDEDTSLMDNIRHFDASERNLVLQLRLARKNSKNQNERQAVVPLITPSEGAIYEEESPHPVRPPSRASTSRSSNATSRDSNSQCTVTGYNTENLRQSRSLHVSESRPMGPRSPSPLPPKSRPPSPTLTREIDSESDSSRPSTPARSTGIPRSKRQPFYPTGNADATPRPHSSQTTVVEPLSIKKKPLARSATNATTTTTYSTRSAYTATRSATQSDSGHSSHSDQSRPSTSPSTSSNHSSHPRNETNTTPVAPTRKTHGSPLSRSHARRTSPRRTATQIRASTPAMSDGPQDVDIDEVLQISCVTKEDLESAHRAVKRIKLEVENLRSAMIKRDGETISRPSSPVKGFSTPQRPPALTKAAQERLNEMRTLIGQRTGDNTPVNRARNPVFDTPFRSVTPGADNNLNFNTLDSLISDAEGSLSRGISNYENLKASLDKVPSILAEKTRELEKSKVEVQNTRRQCEVMKSLLDDATAEREILYEAFNEELDGMFNDVNLPEEEAWIAMSIDLRKTKEARNTMSKENSHLKRQLAEAELKQEEWATLLRSHGLLP</sequence>
<feature type="region of interest" description="Disordered" evidence="2">
    <location>
        <begin position="803"/>
        <end position="1046"/>
    </location>
</feature>
<dbReference type="SMART" id="SM00325">
    <property type="entry name" value="RhoGEF"/>
    <property type="match status" value="1"/>
</dbReference>
<proteinExistence type="predicted"/>
<dbReference type="PANTHER" id="PTHR12673">
    <property type="entry name" value="FACIOGENITAL DYSPLASIA PROTEIN"/>
    <property type="match status" value="1"/>
</dbReference>
<evidence type="ECO:0000256" key="1">
    <source>
        <dbReference type="SAM" id="Coils"/>
    </source>
</evidence>
<accession>A0A9P8AV22</accession>
<evidence type="ECO:0000256" key="2">
    <source>
        <dbReference type="SAM" id="MobiDB-lite"/>
    </source>
</evidence>
<feature type="compositionally biased region" description="Low complexity" evidence="2">
    <location>
        <begin position="980"/>
        <end position="993"/>
    </location>
</feature>
<comment type="caution">
    <text evidence="4">The sequence shown here is derived from an EMBL/GenBank/DDBJ whole genome shotgun (WGS) entry which is preliminary data.</text>
</comment>
<dbReference type="GO" id="GO:0005085">
    <property type="term" value="F:guanyl-nucleotide exchange factor activity"/>
    <property type="evidence" value="ECO:0007669"/>
    <property type="project" value="InterPro"/>
</dbReference>
<dbReference type="InterPro" id="IPR000219">
    <property type="entry name" value="DH_dom"/>
</dbReference>
<feature type="compositionally biased region" description="Polar residues" evidence="2">
    <location>
        <begin position="1027"/>
        <end position="1039"/>
    </location>
</feature>
<dbReference type="InterPro" id="IPR051092">
    <property type="entry name" value="FYVE_RhoGEF_PH"/>
</dbReference>
<feature type="compositionally biased region" description="Polar residues" evidence="2">
    <location>
        <begin position="688"/>
        <end position="699"/>
    </location>
</feature>
<protein>
    <recommendedName>
        <fullName evidence="3">DH domain-containing protein</fullName>
    </recommendedName>
</protein>
<organism evidence="4 5">
    <name type="scientific">Guyanagaster necrorhizus</name>
    <dbReference type="NCBI Taxonomy" id="856835"/>
    <lineage>
        <taxon>Eukaryota</taxon>
        <taxon>Fungi</taxon>
        <taxon>Dikarya</taxon>
        <taxon>Basidiomycota</taxon>
        <taxon>Agaricomycotina</taxon>
        <taxon>Agaricomycetes</taxon>
        <taxon>Agaricomycetidae</taxon>
        <taxon>Agaricales</taxon>
        <taxon>Marasmiineae</taxon>
        <taxon>Physalacriaceae</taxon>
        <taxon>Guyanagaster</taxon>
    </lineage>
</organism>
<dbReference type="InterPro" id="IPR035899">
    <property type="entry name" value="DBL_dom_sf"/>
</dbReference>
<dbReference type="OrthoDB" id="660555at2759"/>
<reference evidence="4" key="1">
    <citation type="submission" date="2020-11" db="EMBL/GenBank/DDBJ databases">
        <title>Adaptations for nitrogen fixation in a non-lichenized fungal sporocarp promotes dispersal by wood-feeding termites.</title>
        <authorList>
            <consortium name="DOE Joint Genome Institute"/>
            <person name="Koch R.A."/>
            <person name="Yoon G."/>
            <person name="Arayal U."/>
            <person name="Lail K."/>
            <person name="Amirebrahimi M."/>
            <person name="Labutti K."/>
            <person name="Lipzen A."/>
            <person name="Riley R."/>
            <person name="Barry K."/>
            <person name="Henrissat B."/>
            <person name="Grigoriev I.V."/>
            <person name="Herr J.R."/>
            <person name="Aime M.C."/>
        </authorList>
    </citation>
    <scope>NUCLEOTIDE SEQUENCE</scope>
    <source>
        <strain evidence="4">MCA 3950</strain>
    </source>
</reference>
<dbReference type="GeneID" id="66110225"/>
<dbReference type="SUPFAM" id="SSF48065">
    <property type="entry name" value="DBL homology domain (DH-domain)"/>
    <property type="match status" value="1"/>
</dbReference>
<dbReference type="EMBL" id="MU250528">
    <property type="protein sequence ID" value="KAG7449073.1"/>
    <property type="molecule type" value="Genomic_DNA"/>
</dbReference>
<feature type="compositionally biased region" description="Low complexity" evidence="2">
    <location>
        <begin position="721"/>
        <end position="742"/>
    </location>
</feature>
<evidence type="ECO:0000259" key="3">
    <source>
        <dbReference type="PROSITE" id="PS50010"/>
    </source>
</evidence>
<keyword evidence="5" id="KW-1185">Reference proteome</keyword>
<dbReference type="Pfam" id="PF00621">
    <property type="entry name" value="RhoGEF"/>
    <property type="match status" value="1"/>
</dbReference>
<dbReference type="Gene3D" id="1.20.900.10">
    <property type="entry name" value="Dbl homology (DH) domain"/>
    <property type="match status" value="1"/>
</dbReference>
<name>A0A9P8AV22_9AGAR</name>
<feature type="compositionally biased region" description="Pro residues" evidence="2">
    <location>
        <begin position="864"/>
        <end position="879"/>
    </location>
</feature>
<dbReference type="RefSeq" id="XP_043042573.1">
    <property type="nucleotide sequence ID" value="XM_043187928.1"/>
</dbReference>
<feature type="domain" description="DH" evidence="3">
    <location>
        <begin position="100"/>
        <end position="297"/>
    </location>
</feature>
<feature type="compositionally biased region" description="Low complexity" evidence="2">
    <location>
        <begin position="942"/>
        <end position="972"/>
    </location>
</feature>
<gene>
    <name evidence="4" type="ORF">BT62DRAFT_944981</name>
</gene>
<dbReference type="Proteomes" id="UP000812287">
    <property type="component" value="Unassembled WGS sequence"/>
</dbReference>
<evidence type="ECO:0000313" key="4">
    <source>
        <dbReference type="EMBL" id="KAG7449073.1"/>
    </source>
</evidence>
<feature type="compositionally biased region" description="Low complexity" evidence="2">
    <location>
        <begin position="818"/>
        <end position="836"/>
    </location>
</feature>
<feature type="coiled-coil region" evidence="1">
    <location>
        <begin position="1264"/>
        <end position="1291"/>
    </location>
</feature>
<dbReference type="GO" id="GO:0005737">
    <property type="term" value="C:cytoplasm"/>
    <property type="evidence" value="ECO:0007669"/>
    <property type="project" value="TreeGrafter"/>
</dbReference>
<dbReference type="CDD" id="cd00160">
    <property type="entry name" value="RhoGEF"/>
    <property type="match status" value="1"/>
</dbReference>
<feature type="compositionally biased region" description="Polar residues" evidence="2">
    <location>
        <begin position="837"/>
        <end position="856"/>
    </location>
</feature>
<evidence type="ECO:0000313" key="5">
    <source>
        <dbReference type="Proteomes" id="UP000812287"/>
    </source>
</evidence>
<feature type="region of interest" description="Disordered" evidence="2">
    <location>
        <begin position="660"/>
        <end position="756"/>
    </location>
</feature>
<feature type="coiled-coil region" evidence="1">
    <location>
        <begin position="1196"/>
        <end position="1230"/>
    </location>
</feature>
<keyword evidence="1" id="KW-0175">Coiled coil</keyword>
<dbReference type="PROSITE" id="PS50010">
    <property type="entry name" value="DH_2"/>
    <property type="match status" value="1"/>
</dbReference>
<dbReference type="PANTHER" id="PTHR12673:SF270">
    <property type="entry name" value="FYVE-TYPE DOMAIN-CONTAINING PROTEIN"/>
    <property type="match status" value="1"/>
</dbReference>